<dbReference type="SUPFAM" id="SSF51197">
    <property type="entry name" value="Clavaminate synthase-like"/>
    <property type="match status" value="1"/>
</dbReference>
<proteinExistence type="inferred from homology"/>
<keyword evidence="3" id="KW-0560">Oxidoreductase</keyword>
<reference evidence="6" key="1">
    <citation type="submission" date="2019-09" db="EMBL/GenBank/DDBJ databases">
        <title>Draft genome information of white flower Hibiscus syriacus.</title>
        <authorList>
            <person name="Kim Y.-M."/>
        </authorList>
    </citation>
    <scope>NUCLEOTIDE SEQUENCE [LARGE SCALE GENOMIC DNA]</scope>
    <source>
        <strain evidence="6">YM2019G1</strain>
    </source>
</reference>
<name>A0A6A3AJ71_HIBSY</name>
<keyword evidence="7" id="KW-1185">Reference proteome</keyword>
<keyword evidence="4" id="KW-0408">Iron</keyword>
<feature type="domain" description="Fe2OG dioxygenase" evidence="5">
    <location>
        <begin position="27"/>
        <end position="104"/>
    </location>
</feature>
<comment type="caution">
    <text evidence="6">The sequence shown here is derived from an EMBL/GenBank/DDBJ whole genome shotgun (WGS) entry which is preliminary data.</text>
</comment>
<evidence type="ECO:0000259" key="5">
    <source>
        <dbReference type="PROSITE" id="PS51471"/>
    </source>
</evidence>
<dbReference type="GO" id="GO:0046872">
    <property type="term" value="F:metal ion binding"/>
    <property type="evidence" value="ECO:0007669"/>
    <property type="project" value="UniProtKB-KW"/>
</dbReference>
<dbReference type="PANTHER" id="PTHR10209">
    <property type="entry name" value="OXIDOREDUCTASE, 2OG-FE II OXYGENASE FAMILY PROTEIN"/>
    <property type="match status" value="1"/>
</dbReference>
<evidence type="ECO:0000256" key="1">
    <source>
        <dbReference type="ARBA" id="ARBA00008056"/>
    </source>
</evidence>
<dbReference type="PROSITE" id="PS51471">
    <property type="entry name" value="FE2OG_OXY"/>
    <property type="match status" value="1"/>
</dbReference>
<dbReference type="AlphaFoldDB" id="A0A6A3AJ71"/>
<dbReference type="Proteomes" id="UP000436088">
    <property type="component" value="Unassembled WGS sequence"/>
</dbReference>
<dbReference type="InterPro" id="IPR027443">
    <property type="entry name" value="IPNS-like_sf"/>
</dbReference>
<dbReference type="GO" id="GO:0051213">
    <property type="term" value="F:dioxygenase activity"/>
    <property type="evidence" value="ECO:0007669"/>
    <property type="project" value="UniProtKB-ARBA"/>
</dbReference>
<dbReference type="PANTHER" id="PTHR10209:SF884">
    <property type="entry name" value="1-AMINOCYCLOPROPANE-1-CARBOXYLATE OXIDASE HOMOLOG 1-LIKE"/>
    <property type="match status" value="1"/>
</dbReference>
<evidence type="ECO:0000256" key="2">
    <source>
        <dbReference type="ARBA" id="ARBA00022723"/>
    </source>
</evidence>
<evidence type="ECO:0000256" key="4">
    <source>
        <dbReference type="ARBA" id="ARBA00023004"/>
    </source>
</evidence>
<accession>A0A6A3AJ71</accession>
<gene>
    <name evidence="6" type="ORF">F3Y22_tig00110450pilonHSYRG00747</name>
</gene>
<organism evidence="6 7">
    <name type="scientific">Hibiscus syriacus</name>
    <name type="common">Rose of Sharon</name>
    <dbReference type="NCBI Taxonomy" id="106335"/>
    <lineage>
        <taxon>Eukaryota</taxon>
        <taxon>Viridiplantae</taxon>
        <taxon>Streptophyta</taxon>
        <taxon>Embryophyta</taxon>
        <taxon>Tracheophyta</taxon>
        <taxon>Spermatophyta</taxon>
        <taxon>Magnoliopsida</taxon>
        <taxon>eudicotyledons</taxon>
        <taxon>Gunneridae</taxon>
        <taxon>Pentapetalae</taxon>
        <taxon>rosids</taxon>
        <taxon>malvids</taxon>
        <taxon>Malvales</taxon>
        <taxon>Malvaceae</taxon>
        <taxon>Malvoideae</taxon>
        <taxon>Hibiscus</taxon>
    </lineage>
</organism>
<evidence type="ECO:0000313" key="7">
    <source>
        <dbReference type="Proteomes" id="UP000436088"/>
    </source>
</evidence>
<keyword evidence="2" id="KW-0479">Metal-binding</keyword>
<evidence type="ECO:0000313" key="6">
    <source>
        <dbReference type="EMBL" id="KAE8704570.1"/>
    </source>
</evidence>
<dbReference type="Gene3D" id="2.60.120.330">
    <property type="entry name" value="B-lactam Antibiotic, Isopenicillin N Synthase, Chain"/>
    <property type="match status" value="2"/>
</dbReference>
<dbReference type="InterPro" id="IPR005123">
    <property type="entry name" value="Oxoglu/Fe-dep_dioxygenase_dom"/>
</dbReference>
<comment type="similarity">
    <text evidence="1">Belongs to the iron/ascorbate-dependent oxidoreductase family.</text>
</comment>
<protein>
    <submittedName>
        <fullName evidence="6">Deacetoxyvindoline 4-hydroxylase</fullName>
    </submittedName>
</protein>
<dbReference type="EMBL" id="VEPZ02000992">
    <property type="protein sequence ID" value="KAE8704570.1"/>
    <property type="molecule type" value="Genomic_DNA"/>
</dbReference>
<dbReference type="Pfam" id="PF03171">
    <property type="entry name" value="2OG-FeII_Oxy"/>
    <property type="match status" value="1"/>
</dbReference>
<evidence type="ECO:0000256" key="3">
    <source>
        <dbReference type="ARBA" id="ARBA00023002"/>
    </source>
</evidence>
<dbReference type="InterPro" id="IPR044861">
    <property type="entry name" value="IPNS-like_FE2OG_OXY"/>
</dbReference>
<sequence length="155" mass="17297">MKLGQTLLGLMSEALGLNAGYLEEIGCGEGLFMVGHYYPPCPKPDLTLGTSSHTDSGFFTVLLQDQIGGLQLLSNDKFKNVHHRVLANKKGPRLSIASFFRTHLPPENASRLYGPIKELVYEEKPPLYRETTIKDFLSSYFSKGLDSSTLQYLRI</sequence>